<evidence type="ECO:0000256" key="1">
    <source>
        <dbReference type="ARBA" id="ARBA00005823"/>
    </source>
</evidence>
<feature type="domain" description="C2" evidence="3">
    <location>
        <begin position="108"/>
        <end position="165"/>
    </location>
</feature>
<dbReference type="GO" id="GO:0099503">
    <property type="term" value="C:secretory vesicle"/>
    <property type="evidence" value="ECO:0007669"/>
    <property type="project" value="TreeGrafter"/>
</dbReference>
<dbReference type="InterPro" id="IPR035892">
    <property type="entry name" value="C2_domain_sf"/>
</dbReference>
<dbReference type="SUPFAM" id="SSF49562">
    <property type="entry name" value="C2 domain (Calcium/lipid-binding domain, CaLB)"/>
    <property type="match status" value="1"/>
</dbReference>
<name>A0AA89BPX5_PINIB</name>
<comment type="caution">
    <text evidence="4">The sequence shown here is derived from an EMBL/GenBank/DDBJ whole genome shotgun (WGS) entry which is preliminary data.</text>
</comment>
<dbReference type="PANTHER" id="PTHR45999:SF4">
    <property type="entry name" value="UNC-13-4A, ISOFORM B"/>
    <property type="match status" value="1"/>
</dbReference>
<dbReference type="Pfam" id="PF00168">
    <property type="entry name" value="C2"/>
    <property type="match status" value="1"/>
</dbReference>
<dbReference type="InterPro" id="IPR000008">
    <property type="entry name" value="C2_dom"/>
</dbReference>
<evidence type="ECO:0000259" key="3">
    <source>
        <dbReference type="Pfam" id="PF00168"/>
    </source>
</evidence>
<protein>
    <recommendedName>
        <fullName evidence="3">C2 domain-containing protein</fullName>
    </recommendedName>
</protein>
<organism evidence="4 5">
    <name type="scientific">Pinctada imbricata</name>
    <name type="common">Atlantic pearl-oyster</name>
    <name type="synonym">Pinctada martensii</name>
    <dbReference type="NCBI Taxonomy" id="66713"/>
    <lineage>
        <taxon>Eukaryota</taxon>
        <taxon>Metazoa</taxon>
        <taxon>Spiralia</taxon>
        <taxon>Lophotrochozoa</taxon>
        <taxon>Mollusca</taxon>
        <taxon>Bivalvia</taxon>
        <taxon>Autobranchia</taxon>
        <taxon>Pteriomorphia</taxon>
        <taxon>Pterioida</taxon>
        <taxon>Pterioidea</taxon>
        <taxon>Pteriidae</taxon>
        <taxon>Pinctada</taxon>
    </lineage>
</organism>
<dbReference type="Gene3D" id="1.10.357.50">
    <property type="match status" value="1"/>
</dbReference>
<evidence type="ECO:0000313" key="4">
    <source>
        <dbReference type="EMBL" id="KAK3089636.1"/>
    </source>
</evidence>
<proteinExistence type="inferred from homology"/>
<sequence>MYADLIHKRLIQKGYYDEVGQFDITEQLCITINNIEKVRCSLKQLPDTLRYVDVQHTIESSNGSTHGHMFNLHSTLKAADEIMVSKIKQVVDRVADKQTFKGTEYGVLNLRMCCRHDSQTMIVEGFSDPYVVIQFCTEHIFPHVPIQETAKQKKTLNPTFDESFEL</sequence>
<dbReference type="InterPro" id="IPR052095">
    <property type="entry name" value="UNC-13_domain"/>
</dbReference>
<keyword evidence="2" id="KW-0268">Exocytosis</keyword>
<dbReference type="Proteomes" id="UP001186944">
    <property type="component" value="Unassembled WGS sequence"/>
</dbReference>
<keyword evidence="5" id="KW-1185">Reference proteome</keyword>
<evidence type="ECO:0000256" key="2">
    <source>
        <dbReference type="ARBA" id="ARBA00022483"/>
    </source>
</evidence>
<gene>
    <name evidence="4" type="ORF">FSP39_005238</name>
</gene>
<dbReference type="Gene3D" id="2.60.40.150">
    <property type="entry name" value="C2 domain"/>
    <property type="match status" value="1"/>
</dbReference>
<comment type="similarity">
    <text evidence="1">Belongs to the unc-13 family.</text>
</comment>
<reference evidence="4" key="1">
    <citation type="submission" date="2019-08" db="EMBL/GenBank/DDBJ databases">
        <title>The improved chromosome-level genome for the pearl oyster Pinctada fucata martensii using PacBio sequencing and Hi-C.</title>
        <authorList>
            <person name="Zheng Z."/>
        </authorList>
    </citation>
    <scope>NUCLEOTIDE SEQUENCE</scope>
    <source>
        <strain evidence="4">ZZ-2019</strain>
        <tissue evidence="4">Adductor muscle</tissue>
    </source>
</reference>
<evidence type="ECO:0000313" key="5">
    <source>
        <dbReference type="Proteomes" id="UP001186944"/>
    </source>
</evidence>
<dbReference type="PANTHER" id="PTHR45999">
    <property type="entry name" value="UNC-13-4A, ISOFORM B"/>
    <property type="match status" value="1"/>
</dbReference>
<accession>A0AA89BPX5</accession>
<dbReference type="EMBL" id="VSWD01000010">
    <property type="protein sequence ID" value="KAK3089636.1"/>
    <property type="molecule type" value="Genomic_DNA"/>
</dbReference>
<dbReference type="AlphaFoldDB" id="A0AA89BPX5"/>
<dbReference type="GO" id="GO:0006887">
    <property type="term" value="P:exocytosis"/>
    <property type="evidence" value="ECO:0007669"/>
    <property type="project" value="UniProtKB-KW"/>
</dbReference>